<evidence type="ECO:0000313" key="1">
    <source>
        <dbReference type="EMBL" id="TKB44660.1"/>
    </source>
</evidence>
<keyword evidence="2" id="KW-1185">Reference proteome</keyword>
<dbReference type="InterPro" id="IPR027417">
    <property type="entry name" value="P-loop_NTPase"/>
</dbReference>
<dbReference type="AlphaFoldDB" id="A0A4U1B3W8"/>
<dbReference type="OrthoDB" id="3213869at2"/>
<accession>A0A4U1B3W8</accession>
<comment type="caution">
    <text evidence="1">The sequence shown here is derived from an EMBL/GenBank/DDBJ whole genome shotgun (WGS) entry which is preliminary data.</text>
</comment>
<dbReference type="RefSeq" id="WP_136736194.1">
    <property type="nucleotide sequence ID" value="NZ_SWDB01000027.1"/>
</dbReference>
<sequence>MQHIPLNNTQLQLLVDGEQGLLFCHQRNTLHKLEPAGIALLLVMDAGVDKQQCIAQITNLSRQSVEDIESLYWLLSGLYHARFDADVDANLPPSNNEPLRQYRDSLYFEIAKRNAFRTDRCLASPQAKENCPEPELLWIRIAGLVFRLCCKHQRLRTELEQIFKPVSFLATDVAGCAEFAFEIKIGKHAPAISDAPDSESLQFEFYSQGKLIATELKFNQVAPVLIERIQILTYQASGFRFCFHGAALSENRKLLLLPGKSGAGKSTLTAYLAKRGFAVHSDEMIAFNDKFDALTIAMPIAIKRGAWAPLENEYPQLKHQPVWQLKDGRDVKYVWPDDDISQDTSTTFYSDCDSVYFIAPDFTTSTQLKSQAMPKEPVHSRQLTVIEMLELLIRGGYQVGHELSASDVKDLTNFMDSADRDVLSYCSSEQAFQYVKKILAEK</sequence>
<dbReference type="Gene3D" id="3.40.50.300">
    <property type="entry name" value="P-loop containing nucleotide triphosphate hydrolases"/>
    <property type="match status" value="1"/>
</dbReference>
<proteinExistence type="predicted"/>
<evidence type="ECO:0000313" key="2">
    <source>
        <dbReference type="Proteomes" id="UP000307999"/>
    </source>
</evidence>
<reference evidence="1 2" key="1">
    <citation type="submission" date="2019-04" db="EMBL/GenBank/DDBJ databases">
        <title>Thalassotalea guangxiensis sp. nov., isolated from sediment of the coastal wetland.</title>
        <authorList>
            <person name="Zheng S."/>
            <person name="Zhang D."/>
        </authorList>
    </citation>
    <scope>NUCLEOTIDE SEQUENCE [LARGE SCALE GENOMIC DNA]</scope>
    <source>
        <strain evidence="1 2">ZS-4</strain>
    </source>
</reference>
<organism evidence="1 2">
    <name type="scientific">Thalassotalea mangrovi</name>
    <dbReference type="NCBI Taxonomy" id="2572245"/>
    <lineage>
        <taxon>Bacteria</taxon>
        <taxon>Pseudomonadati</taxon>
        <taxon>Pseudomonadota</taxon>
        <taxon>Gammaproteobacteria</taxon>
        <taxon>Alteromonadales</taxon>
        <taxon>Colwelliaceae</taxon>
        <taxon>Thalassotalea</taxon>
    </lineage>
</organism>
<dbReference type="Proteomes" id="UP000307999">
    <property type="component" value="Unassembled WGS sequence"/>
</dbReference>
<evidence type="ECO:0008006" key="3">
    <source>
        <dbReference type="Google" id="ProtNLM"/>
    </source>
</evidence>
<dbReference type="SUPFAM" id="SSF53795">
    <property type="entry name" value="PEP carboxykinase-like"/>
    <property type="match status" value="1"/>
</dbReference>
<protein>
    <recommendedName>
        <fullName evidence="3">PqqD family peptide modification chaperone</fullName>
    </recommendedName>
</protein>
<gene>
    <name evidence="1" type="ORF">E8M12_11015</name>
</gene>
<dbReference type="EMBL" id="SWDB01000027">
    <property type="protein sequence ID" value="TKB44660.1"/>
    <property type="molecule type" value="Genomic_DNA"/>
</dbReference>
<name>A0A4U1B3W8_9GAMM</name>